<evidence type="ECO:0000256" key="1">
    <source>
        <dbReference type="ARBA" id="ARBA00001968"/>
    </source>
</evidence>
<dbReference type="NCBIfam" id="TIGR00172">
    <property type="entry name" value="maf"/>
    <property type="match status" value="1"/>
</dbReference>
<evidence type="ECO:0000256" key="2">
    <source>
        <dbReference type="ARBA" id="ARBA00022801"/>
    </source>
</evidence>
<dbReference type="HAMAP" id="MF_00528">
    <property type="entry name" value="Maf"/>
    <property type="match status" value="1"/>
</dbReference>
<dbReference type="OrthoDB" id="9807767at2"/>
<evidence type="ECO:0000256" key="3">
    <source>
        <dbReference type="ARBA" id="ARBA00023080"/>
    </source>
</evidence>
<comment type="cofactor">
    <cofactor evidence="1 4">
        <name>a divalent metal cation</name>
        <dbReference type="ChEBI" id="CHEBI:60240"/>
    </cofactor>
</comment>
<dbReference type="PANTHER" id="PTHR43213">
    <property type="entry name" value="BIFUNCTIONAL DTTP/UTP PYROPHOSPHATASE/METHYLTRANSFERASE PROTEIN-RELATED"/>
    <property type="match status" value="1"/>
</dbReference>
<keyword evidence="2 4" id="KW-0378">Hydrolase</keyword>
<comment type="caution">
    <text evidence="5">The sequence shown here is derived from an EMBL/GenBank/DDBJ whole genome shotgun (WGS) entry which is preliminary data.</text>
</comment>
<evidence type="ECO:0000256" key="4">
    <source>
        <dbReference type="HAMAP-Rule" id="MF_00528"/>
    </source>
</evidence>
<reference evidence="5 6" key="1">
    <citation type="submission" date="2018-09" db="EMBL/GenBank/DDBJ databases">
        <title>Phylogeny of the Shewanellaceae, and recommendation for two new genera, Pseudoshewanella and Parashewanella.</title>
        <authorList>
            <person name="Wang G."/>
        </authorList>
    </citation>
    <scope>NUCLEOTIDE SEQUENCE [LARGE SCALE GENOMIC DNA]</scope>
    <source>
        <strain evidence="5 6">KCTC 22492</strain>
    </source>
</reference>
<feature type="active site" description="Proton acceptor" evidence="4">
    <location>
        <position position="76"/>
    </location>
</feature>
<sequence>MVELVLASTSPRRKELLALITQLMPEKTFDCVSPDIDESQLEFEIATDYVKRLALQKAKVGAVLFGDEKAIVLGSDTIVVVDDDILGKPTSYQDAFDMLTRLSGREHQVMTAVAVVSQDGSNVLMVETQVEFCDLTASDIESYIESGEPMDKAGSYGIQGIAGAFIKNIIGSYSAVVGLPMMETRQLLLNAQSMNSK</sequence>
<keyword evidence="3 4" id="KW-0546">Nucleotide metabolism</keyword>
<protein>
    <recommendedName>
        <fullName evidence="4">dTTP/UTP pyrophosphatase</fullName>
        <shortName evidence="4">dTTPase/UTPase</shortName>
        <ecNumber evidence="4">3.6.1.9</ecNumber>
    </recommendedName>
    <alternativeName>
        <fullName evidence="4">Nucleoside triphosphate pyrophosphatase</fullName>
    </alternativeName>
    <alternativeName>
        <fullName evidence="4">Nucleotide pyrophosphatase</fullName>
        <shortName evidence="4">Nucleotide PPase</shortName>
    </alternativeName>
</protein>
<dbReference type="Proteomes" id="UP000273022">
    <property type="component" value="Unassembled WGS sequence"/>
</dbReference>
<dbReference type="Pfam" id="PF02545">
    <property type="entry name" value="Maf"/>
    <property type="match status" value="1"/>
</dbReference>
<dbReference type="CDD" id="cd00555">
    <property type="entry name" value="Maf"/>
    <property type="match status" value="1"/>
</dbReference>
<dbReference type="InterPro" id="IPR029001">
    <property type="entry name" value="ITPase-like_fam"/>
</dbReference>
<dbReference type="InterPro" id="IPR003697">
    <property type="entry name" value="Maf-like"/>
</dbReference>
<comment type="catalytic activity">
    <reaction evidence="4">
        <text>UTP + H2O = UMP + diphosphate + H(+)</text>
        <dbReference type="Rhea" id="RHEA:29395"/>
        <dbReference type="ChEBI" id="CHEBI:15377"/>
        <dbReference type="ChEBI" id="CHEBI:15378"/>
        <dbReference type="ChEBI" id="CHEBI:33019"/>
        <dbReference type="ChEBI" id="CHEBI:46398"/>
        <dbReference type="ChEBI" id="CHEBI:57865"/>
        <dbReference type="EC" id="3.6.1.9"/>
    </reaction>
</comment>
<dbReference type="PANTHER" id="PTHR43213:SF5">
    <property type="entry name" value="BIFUNCTIONAL DTTP_UTP PYROPHOSPHATASE_METHYLTRANSFERASE PROTEIN-RELATED"/>
    <property type="match status" value="1"/>
</dbReference>
<dbReference type="SUPFAM" id="SSF52972">
    <property type="entry name" value="ITPase-like"/>
    <property type="match status" value="1"/>
</dbReference>
<comment type="function">
    <text evidence="4">Nucleoside triphosphate pyrophosphatase that hydrolyzes dTTP and UTP. May have a dual role in cell division arrest and in preventing the incorporation of modified nucleotides into cellular nucleic acids.</text>
</comment>
<dbReference type="AlphaFoldDB" id="A0A3A6TH06"/>
<keyword evidence="4" id="KW-0963">Cytoplasm</keyword>
<comment type="caution">
    <text evidence="4">Lacks conserved residue(s) required for the propagation of feature annotation.</text>
</comment>
<feature type="site" description="Important for substrate specificity" evidence="4">
    <location>
        <position position="77"/>
    </location>
</feature>
<evidence type="ECO:0000313" key="5">
    <source>
        <dbReference type="EMBL" id="RJY15097.1"/>
    </source>
</evidence>
<keyword evidence="6" id="KW-1185">Reference proteome</keyword>
<dbReference type="GO" id="GO:0036221">
    <property type="term" value="F:UTP diphosphatase activity"/>
    <property type="evidence" value="ECO:0007669"/>
    <property type="project" value="RHEA"/>
</dbReference>
<organism evidence="5 6">
    <name type="scientific">Parashewanella spongiae</name>
    <dbReference type="NCBI Taxonomy" id="342950"/>
    <lineage>
        <taxon>Bacteria</taxon>
        <taxon>Pseudomonadati</taxon>
        <taxon>Pseudomonadota</taxon>
        <taxon>Gammaproteobacteria</taxon>
        <taxon>Alteromonadales</taxon>
        <taxon>Shewanellaceae</taxon>
        <taxon>Parashewanella</taxon>
    </lineage>
</organism>
<dbReference type="PIRSF" id="PIRSF006305">
    <property type="entry name" value="Maf"/>
    <property type="match status" value="1"/>
</dbReference>
<dbReference type="EMBL" id="QYYH01000055">
    <property type="protein sequence ID" value="RJY15097.1"/>
    <property type="molecule type" value="Genomic_DNA"/>
</dbReference>
<comment type="subcellular location">
    <subcellularLocation>
        <location evidence="4">Cytoplasm</location>
    </subcellularLocation>
</comment>
<feature type="site" description="Important for substrate specificity" evidence="4">
    <location>
        <position position="159"/>
    </location>
</feature>
<dbReference type="GO" id="GO:0036218">
    <property type="term" value="F:dTTP diphosphatase activity"/>
    <property type="evidence" value="ECO:0007669"/>
    <property type="project" value="RHEA"/>
</dbReference>
<proteinExistence type="inferred from homology"/>
<gene>
    <name evidence="5" type="ORF">D5R81_10065</name>
</gene>
<comment type="similarity">
    <text evidence="4">Belongs to the Maf family. YhdE subfamily.</text>
</comment>
<dbReference type="GO" id="GO:0005737">
    <property type="term" value="C:cytoplasm"/>
    <property type="evidence" value="ECO:0007669"/>
    <property type="project" value="UniProtKB-SubCell"/>
</dbReference>
<dbReference type="Gene3D" id="3.90.950.10">
    <property type="match status" value="1"/>
</dbReference>
<comment type="catalytic activity">
    <reaction evidence="4">
        <text>dTTP + H2O = dTMP + diphosphate + H(+)</text>
        <dbReference type="Rhea" id="RHEA:28534"/>
        <dbReference type="ChEBI" id="CHEBI:15377"/>
        <dbReference type="ChEBI" id="CHEBI:15378"/>
        <dbReference type="ChEBI" id="CHEBI:33019"/>
        <dbReference type="ChEBI" id="CHEBI:37568"/>
        <dbReference type="ChEBI" id="CHEBI:63528"/>
        <dbReference type="EC" id="3.6.1.9"/>
    </reaction>
</comment>
<name>A0A3A6TH06_9GAMM</name>
<dbReference type="EC" id="3.6.1.9" evidence="4"/>
<accession>A0A3A6TH06</accession>
<dbReference type="GO" id="GO:0009117">
    <property type="term" value="P:nucleotide metabolic process"/>
    <property type="evidence" value="ECO:0007669"/>
    <property type="project" value="UniProtKB-KW"/>
</dbReference>
<feature type="site" description="Important for substrate specificity" evidence="4">
    <location>
        <position position="12"/>
    </location>
</feature>
<evidence type="ECO:0000313" key="6">
    <source>
        <dbReference type="Proteomes" id="UP000273022"/>
    </source>
</evidence>